<keyword evidence="11" id="KW-1185">Reference proteome</keyword>
<dbReference type="GO" id="GO:0004401">
    <property type="term" value="F:histidinol-phosphatase activity"/>
    <property type="evidence" value="ECO:0007669"/>
    <property type="project" value="UniProtKB-UniRule"/>
</dbReference>
<keyword evidence="4 8" id="KW-0028">Amino-acid biosynthesis</keyword>
<comment type="pathway">
    <text evidence="1 8">Amino-acid biosynthesis; L-histidine biosynthesis; L-histidine from 5-phospho-alpha-D-ribose 1-diphosphate: step 8/9.</text>
</comment>
<evidence type="ECO:0000313" key="11">
    <source>
        <dbReference type="Proteomes" id="UP000294901"/>
    </source>
</evidence>
<dbReference type="GO" id="GO:0000105">
    <property type="term" value="P:L-histidine biosynthetic process"/>
    <property type="evidence" value="ECO:0007669"/>
    <property type="project" value="UniProtKB-UniRule"/>
</dbReference>
<evidence type="ECO:0000256" key="4">
    <source>
        <dbReference type="ARBA" id="ARBA00022605"/>
    </source>
</evidence>
<sequence length="289" mass="31968">MSDALTPTPSRRGSASLPADSHVHSEWSWDAAFGDMGATCERAVELELPAVAFTEHLDHIVWTADHDTLEESPVLASHADAQGRVIAPPFDAAGYLAAVERCRERFPGLRILSGLEIGEPHLHTDAVARVLSAGRFDRVLGSMHALLIGETFYEPPGFFAHYGQEEGFRRYLLGIPAVVAGSEVFSVFAHIDFPVRFWTGPFDPQRWEEEFRLALRAIADGGRALEVNSKVPLHPAILRWWREEGGAAVSFGSDAHSPGSLAHDFHEVAHMVEAHGFRPGRRPHDFWTR</sequence>
<evidence type="ECO:0000256" key="7">
    <source>
        <dbReference type="ARBA" id="ARBA00049158"/>
    </source>
</evidence>
<dbReference type="Gene3D" id="3.20.20.140">
    <property type="entry name" value="Metal-dependent hydrolases"/>
    <property type="match status" value="1"/>
</dbReference>
<dbReference type="PANTHER" id="PTHR21039:SF0">
    <property type="entry name" value="HISTIDINOL-PHOSPHATASE"/>
    <property type="match status" value="1"/>
</dbReference>
<feature type="domain" description="PHP" evidence="9">
    <location>
        <begin position="20"/>
        <end position="229"/>
    </location>
</feature>
<evidence type="ECO:0000256" key="3">
    <source>
        <dbReference type="ARBA" id="ARBA00013085"/>
    </source>
</evidence>
<dbReference type="InterPro" id="IPR010140">
    <property type="entry name" value="Histidinol_P_phosphatase_HisJ"/>
</dbReference>
<comment type="similarity">
    <text evidence="2 8">Belongs to the PHP hydrolase family. HisK subfamily.</text>
</comment>
<dbReference type="InterPro" id="IPR016195">
    <property type="entry name" value="Pol/histidinol_Pase-like"/>
</dbReference>
<dbReference type="SUPFAM" id="SSF89550">
    <property type="entry name" value="PHP domain-like"/>
    <property type="match status" value="1"/>
</dbReference>
<proteinExistence type="inferred from homology"/>
<dbReference type="GO" id="GO:0005737">
    <property type="term" value="C:cytoplasm"/>
    <property type="evidence" value="ECO:0007669"/>
    <property type="project" value="TreeGrafter"/>
</dbReference>
<keyword evidence="5 8" id="KW-0378">Hydrolase</keyword>
<accession>A0A4R6JZC7</accession>
<dbReference type="EMBL" id="SNWR01000001">
    <property type="protein sequence ID" value="TDO42263.1"/>
    <property type="molecule type" value="Genomic_DNA"/>
</dbReference>
<keyword evidence="6 8" id="KW-0368">Histidine biosynthesis</keyword>
<dbReference type="Proteomes" id="UP000294901">
    <property type="component" value="Unassembled WGS sequence"/>
</dbReference>
<evidence type="ECO:0000259" key="9">
    <source>
        <dbReference type="Pfam" id="PF02811"/>
    </source>
</evidence>
<dbReference type="Pfam" id="PF02811">
    <property type="entry name" value="PHP"/>
    <property type="match status" value="1"/>
</dbReference>
<evidence type="ECO:0000256" key="6">
    <source>
        <dbReference type="ARBA" id="ARBA00023102"/>
    </source>
</evidence>
<dbReference type="PANTHER" id="PTHR21039">
    <property type="entry name" value="HISTIDINOL PHOSPHATASE-RELATED"/>
    <property type="match status" value="1"/>
</dbReference>
<dbReference type="RefSeq" id="WP_133876181.1">
    <property type="nucleotide sequence ID" value="NZ_BOMD01000058.1"/>
</dbReference>
<evidence type="ECO:0000256" key="2">
    <source>
        <dbReference type="ARBA" id="ARBA00009152"/>
    </source>
</evidence>
<gene>
    <name evidence="10" type="ORF">C8E87_6030</name>
</gene>
<dbReference type="OrthoDB" id="6637113at2"/>
<comment type="catalytic activity">
    <reaction evidence="7 8">
        <text>L-histidinol phosphate + H2O = L-histidinol + phosphate</text>
        <dbReference type="Rhea" id="RHEA:14465"/>
        <dbReference type="ChEBI" id="CHEBI:15377"/>
        <dbReference type="ChEBI" id="CHEBI:43474"/>
        <dbReference type="ChEBI" id="CHEBI:57699"/>
        <dbReference type="ChEBI" id="CHEBI:57980"/>
        <dbReference type="EC" id="3.1.3.15"/>
    </reaction>
</comment>
<evidence type="ECO:0000256" key="8">
    <source>
        <dbReference type="RuleBase" id="RU366003"/>
    </source>
</evidence>
<evidence type="ECO:0000256" key="5">
    <source>
        <dbReference type="ARBA" id="ARBA00022801"/>
    </source>
</evidence>
<comment type="caution">
    <text evidence="10">The sequence shown here is derived from an EMBL/GenBank/DDBJ whole genome shotgun (WGS) entry which is preliminary data.</text>
</comment>
<dbReference type="InterPro" id="IPR004013">
    <property type="entry name" value="PHP_dom"/>
</dbReference>
<organism evidence="10 11">
    <name type="scientific">Paractinoplanes brasiliensis</name>
    <dbReference type="NCBI Taxonomy" id="52695"/>
    <lineage>
        <taxon>Bacteria</taxon>
        <taxon>Bacillati</taxon>
        <taxon>Actinomycetota</taxon>
        <taxon>Actinomycetes</taxon>
        <taxon>Micromonosporales</taxon>
        <taxon>Micromonosporaceae</taxon>
        <taxon>Paractinoplanes</taxon>
    </lineage>
</organism>
<protein>
    <recommendedName>
        <fullName evidence="3 8">Histidinol-phosphatase</fullName>
        <shortName evidence="8">HolPase</shortName>
        <ecNumber evidence="3 8">3.1.3.15</ecNumber>
    </recommendedName>
</protein>
<dbReference type="EC" id="3.1.3.15" evidence="3 8"/>
<name>A0A4R6JZC7_9ACTN</name>
<evidence type="ECO:0000313" key="10">
    <source>
        <dbReference type="EMBL" id="TDO42263.1"/>
    </source>
</evidence>
<dbReference type="AlphaFoldDB" id="A0A4R6JZC7"/>
<reference evidence="10 11" key="1">
    <citation type="submission" date="2019-03" db="EMBL/GenBank/DDBJ databases">
        <title>Sequencing the genomes of 1000 actinobacteria strains.</title>
        <authorList>
            <person name="Klenk H.-P."/>
        </authorList>
    </citation>
    <scope>NUCLEOTIDE SEQUENCE [LARGE SCALE GENOMIC DNA]</scope>
    <source>
        <strain evidence="10 11">DSM 43805</strain>
    </source>
</reference>
<evidence type="ECO:0000256" key="1">
    <source>
        <dbReference type="ARBA" id="ARBA00004970"/>
    </source>
</evidence>